<proteinExistence type="predicted"/>
<comment type="caution">
    <text evidence="2">The sequence shown here is derived from an EMBL/GenBank/DDBJ whole genome shotgun (WGS) entry which is preliminary data.</text>
</comment>
<feature type="domain" description="Glycosyltransferase subfamily 4-like N-terminal" evidence="1">
    <location>
        <begin position="12"/>
        <end position="163"/>
    </location>
</feature>
<dbReference type="GO" id="GO:0016757">
    <property type="term" value="F:glycosyltransferase activity"/>
    <property type="evidence" value="ECO:0007669"/>
    <property type="project" value="UniProtKB-ARBA"/>
</dbReference>
<dbReference type="RefSeq" id="WP_026625161.1">
    <property type="nucleotide sequence ID" value="NZ_JAWZLG010000034.1"/>
</dbReference>
<dbReference type="Pfam" id="PF13439">
    <property type="entry name" value="Glyco_transf_4"/>
    <property type="match status" value="1"/>
</dbReference>
<evidence type="ECO:0000259" key="1">
    <source>
        <dbReference type="Pfam" id="PF13439"/>
    </source>
</evidence>
<dbReference type="Pfam" id="PF13692">
    <property type="entry name" value="Glyco_trans_1_4"/>
    <property type="match status" value="1"/>
</dbReference>
<gene>
    <name evidence="2" type="ORF">E2605_00850</name>
</gene>
<dbReference type="Gene3D" id="3.40.50.2000">
    <property type="entry name" value="Glycogen Phosphorylase B"/>
    <property type="match status" value="2"/>
</dbReference>
<dbReference type="PANTHER" id="PTHR12526:SF630">
    <property type="entry name" value="GLYCOSYLTRANSFERASE"/>
    <property type="match status" value="1"/>
</dbReference>
<protein>
    <submittedName>
        <fullName evidence="2">Glycosyltransferase</fullName>
    </submittedName>
</protein>
<keyword evidence="3" id="KW-1185">Reference proteome</keyword>
<name>A0A4Y8L7Q6_9BACT</name>
<evidence type="ECO:0000313" key="3">
    <source>
        <dbReference type="Proteomes" id="UP000297861"/>
    </source>
</evidence>
<dbReference type="EMBL" id="SOML01000001">
    <property type="protein sequence ID" value="TFD98665.1"/>
    <property type="molecule type" value="Genomic_DNA"/>
</dbReference>
<keyword evidence="2" id="KW-0808">Transferase</keyword>
<dbReference type="Proteomes" id="UP000297861">
    <property type="component" value="Unassembled WGS sequence"/>
</dbReference>
<dbReference type="AlphaFoldDB" id="A0A4Y8L7Q6"/>
<dbReference type="InterPro" id="IPR028098">
    <property type="entry name" value="Glyco_trans_4-like_N"/>
</dbReference>
<reference evidence="2 3" key="1">
    <citation type="submission" date="2019-03" db="EMBL/GenBank/DDBJ databases">
        <title>San Antonio Military Medical Center submission to MRSN (WRAIR), pending publication.</title>
        <authorList>
            <person name="Blyth D.M."/>
            <person name="Mccarthy S.L."/>
            <person name="Schall S.E."/>
            <person name="Stam J.A."/>
            <person name="Ong A.C."/>
            <person name="Mcgann P.T."/>
        </authorList>
    </citation>
    <scope>NUCLEOTIDE SEQUENCE [LARGE SCALE GENOMIC DNA]</scope>
    <source>
        <strain evidence="2 3">MRSN571793</strain>
    </source>
</reference>
<sequence length="358" mass="40731">MKIFQVITVSEFGGAQTVVANLVEKLKDRNTVYIVYGGNGEAWAHLDNHENLIRISEHRKHISLKDIGLAVRLFRLRLKYKPDVVHLHSSKMGAIGRLVFNPKTIVYTVHGFDSIRKGFRKFLFVEKLLKNRAAKIVGVSKYDIEGLNEEGISHNVDLVYNGVIDYSREDWIVNEEDPIIEKLEYIKSQSSYTHIVMCISRISAQKKFDLFTEIAEIQKNIAFVWIGNKTNMDGLPSNVFCMGESSFAYNYLRYADVFVLPSNYEGLPMSLLEALSFGVPVVASAVGGISEVLDGRNGFAVENKASVFAEQIDYILNPEVYPDMKTNARNSYLRNFTIDKMTEGYKNIYDTIVIKRKR</sequence>
<evidence type="ECO:0000313" key="2">
    <source>
        <dbReference type="EMBL" id="TFD98665.1"/>
    </source>
</evidence>
<dbReference type="SUPFAM" id="SSF53756">
    <property type="entry name" value="UDP-Glycosyltransferase/glycogen phosphorylase"/>
    <property type="match status" value="1"/>
</dbReference>
<dbReference type="PANTHER" id="PTHR12526">
    <property type="entry name" value="GLYCOSYLTRANSFERASE"/>
    <property type="match status" value="1"/>
</dbReference>
<organism evidence="2 3">
    <name type="scientific">Dysgonomonas capnocytophagoides</name>
    <dbReference type="NCBI Taxonomy" id="45254"/>
    <lineage>
        <taxon>Bacteria</taxon>
        <taxon>Pseudomonadati</taxon>
        <taxon>Bacteroidota</taxon>
        <taxon>Bacteroidia</taxon>
        <taxon>Bacteroidales</taxon>
        <taxon>Dysgonomonadaceae</taxon>
        <taxon>Dysgonomonas</taxon>
    </lineage>
</organism>
<dbReference type="OrthoDB" id="9806653at2"/>
<accession>A0A4Y8L7Q6</accession>
<dbReference type="STRING" id="1121485.GCA_000426485_00935"/>